<reference evidence="2" key="1">
    <citation type="journal article" date="2022" name="Mol. Ecol. Resour.">
        <title>The genomes of chicory, endive, great burdock and yacon provide insights into Asteraceae palaeo-polyploidization history and plant inulin production.</title>
        <authorList>
            <person name="Fan W."/>
            <person name="Wang S."/>
            <person name="Wang H."/>
            <person name="Wang A."/>
            <person name="Jiang F."/>
            <person name="Liu H."/>
            <person name="Zhao H."/>
            <person name="Xu D."/>
            <person name="Zhang Y."/>
        </authorList>
    </citation>
    <scope>NUCLEOTIDE SEQUENCE [LARGE SCALE GENOMIC DNA]</scope>
    <source>
        <strain evidence="2">cv. Yunnan</strain>
    </source>
</reference>
<gene>
    <name evidence="1" type="ORF">L1987_32791</name>
</gene>
<proteinExistence type="predicted"/>
<name>A0ACB9HQ25_9ASTR</name>
<evidence type="ECO:0000313" key="2">
    <source>
        <dbReference type="Proteomes" id="UP001056120"/>
    </source>
</evidence>
<keyword evidence="2" id="KW-1185">Reference proteome</keyword>
<organism evidence="1 2">
    <name type="scientific">Smallanthus sonchifolius</name>
    <dbReference type="NCBI Taxonomy" id="185202"/>
    <lineage>
        <taxon>Eukaryota</taxon>
        <taxon>Viridiplantae</taxon>
        <taxon>Streptophyta</taxon>
        <taxon>Embryophyta</taxon>
        <taxon>Tracheophyta</taxon>
        <taxon>Spermatophyta</taxon>
        <taxon>Magnoliopsida</taxon>
        <taxon>eudicotyledons</taxon>
        <taxon>Gunneridae</taxon>
        <taxon>Pentapetalae</taxon>
        <taxon>asterids</taxon>
        <taxon>campanulids</taxon>
        <taxon>Asterales</taxon>
        <taxon>Asteraceae</taxon>
        <taxon>Asteroideae</taxon>
        <taxon>Heliantheae alliance</taxon>
        <taxon>Millerieae</taxon>
        <taxon>Smallanthus</taxon>
    </lineage>
</organism>
<sequence>MAGAPKRSNVDPSLVEEVYLGNILCANFGPGPARQATLGAGIPNTVVSTSVNKVCASGMKDRKLHGLYNNITYFSCEDGSSKVVHGDSAIELGRIVDRGLRFRHSSWVCSLFHPVLYWLKEL</sequence>
<dbReference type="Proteomes" id="UP001056120">
    <property type="component" value="Linkage Group LG11"/>
</dbReference>
<protein>
    <submittedName>
        <fullName evidence="1">Uncharacterized protein</fullName>
    </submittedName>
</protein>
<evidence type="ECO:0000313" key="1">
    <source>
        <dbReference type="EMBL" id="KAI3797533.1"/>
    </source>
</evidence>
<comment type="caution">
    <text evidence="1">The sequence shown here is derived from an EMBL/GenBank/DDBJ whole genome shotgun (WGS) entry which is preliminary data.</text>
</comment>
<reference evidence="1 2" key="2">
    <citation type="journal article" date="2022" name="Mol. Ecol. Resour.">
        <title>The genomes of chicory, endive, great burdock and yacon provide insights into Asteraceae paleo-polyploidization history and plant inulin production.</title>
        <authorList>
            <person name="Fan W."/>
            <person name="Wang S."/>
            <person name="Wang H."/>
            <person name="Wang A."/>
            <person name="Jiang F."/>
            <person name="Liu H."/>
            <person name="Zhao H."/>
            <person name="Xu D."/>
            <person name="Zhang Y."/>
        </authorList>
    </citation>
    <scope>NUCLEOTIDE SEQUENCE [LARGE SCALE GENOMIC DNA]</scope>
    <source>
        <strain evidence="2">cv. Yunnan</strain>
        <tissue evidence="1">Leaves</tissue>
    </source>
</reference>
<accession>A0ACB9HQ25</accession>
<dbReference type="EMBL" id="CM042028">
    <property type="protein sequence ID" value="KAI3797533.1"/>
    <property type="molecule type" value="Genomic_DNA"/>
</dbReference>